<evidence type="ECO:0000256" key="12">
    <source>
        <dbReference type="ARBA" id="ARBA00045850"/>
    </source>
</evidence>
<evidence type="ECO:0000313" key="16">
    <source>
        <dbReference type="RefSeq" id="XP_026488745.2"/>
    </source>
</evidence>
<keyword evidence="6" id="KW-0963">Cytoplasm</keyword>
<evidence type="ECO:0000256" key="1">
    <source>
        <dbReference type="ARBA" id="ARBA00001968"/>
    </source>
</evidence>
<dbReference type="GeneID" id="113395358"/>
<keyword evidence="15" id="KW-1185">Reference proteome</keyword>
<organism evidence="15 16">
    <name type="scientific">Vanessa tameamea</name>
    <name type="common">Kamehameha butterfly</name>
    <dbReference type="NCBI Taxonomy" id="334116"/>
    <lineage>
        <taxon>Eukaryota</taxon>
        <taxon>Metazoa</taxon>
        <taxon>Ecdysozoa</taxon>
        <taxon>Arthropoda</taxon>
        <taxon>Hexapoda</taxon>
        <taxon>Insecta</taxon>
        <taxon>Pterygota</taxon>
        <taxon>Neoptera</taxon>
        <taxon>Endopterygota</taxon>
        <taxon>Lepidoptera</taxon>
        <taxon>Glossata</taxon>
        <taxon>Ditrysia</taxon>
        <taxon>Papilionoidea</taxon>
        <taxon>Nymphalidae</taxon>
        <taxon>Nymphalinae</taxon>
        <taxon>Vanessa</taxon>
    </lineage>
</organism>
<proteinExistence type="inferred from homology"/>
<dbReference type="GO" id="GO:0016787">
    <property type="term" value="F:hydrolase activity"/>
    <property type="evidence" value="ECO:0007669"/>
    <property type="project" value="UniProtKB-KW"/>
</dbReference>
<evidence type="ECO:0000256" key="3">
    <source>
        <dbReference type="ARBA" id="ARBA00004496"/>
    </source>
</evidence>
<evidence type="ECO:0000259" key="14">
    <source>
        <dbReference type="Pfam" id="PF13359"/>
    </source>
</evidence>
<evidence type="ECO:0000313" key="15">
    <source>
        <dbReference type="Proteomes" id="UP001652626"/>
    </source>
</evidence>
<accession>A0A8B8HVP1</accession>
<evidence type="ECO:0000256" key="8">
    <source>
        <dbReference type="ARBA" id="ARBA00022723"/>
    </source>
</evidence>
<dbReference type="PANTHER" id="PTHR22930">
    <property type="match status" value="1"/>
</dbReference>
<dbReference type="GO" id="GO:0005737">
    <property type="term" value="C:cytoplasm"/>
    <property type="evidence" value="ECO:0007669"/>
    <property type="project" value="UniProtKB-SubCell"/>
</dbReference>
<sequence length="347" mass="39090">MSLSSLSSLSDDETTSRSSRKNEEKLNGFEKYDDNQFLSRFRVSKDTVLYLESLFGKEIAPLTKRNRALKPRDQILIALRFYATGSYQKVIGDIFHVEQVTVHRVVHKVTAAIAKLSCNFIKMPDSQERIEVANDFYSIAGFPRILGAIDCTHIKINSPGGYQAETFRNRKGFFSLNVQIVCDAKLCIRNVVARWPGSVHDSTIYNDSPLCAQFERGDYANFVLLGDSGYPCRHYLLTPLLNPNTIAEEAYNRAQVASRNPIERLFGVLKCRFPSLHNGLGVNVKNIPPIIVACAVLHNIALSRQGNIIVEEDTLNSVEEIQTDETIHEGNQNFVVRSSIINTHFTY</sequence>
<evidence type="ECO:0000256" key="13">
    <source>
        <dbReference type="SAM" id="MobiDB-lite"/>
    </source>
</evidence>
<dbReference type="Pfam" id="PF13359">
    <property type="entry name" value="DDE_Tnp_4"/>
    <property type="match status" value="1"/>
</dbReference>
<gene>
    <name evidence="16" type="primary">LOC113395358</name>
</gene>
<evidence type="ECO:0000256" key="11">
    <source>
        <dbReference type="ARBA" id="ARBA00030126"/>
    </source>
</evidence>
<dbReference type="Proteomes" id="UP001652626">
    <property type="component" value="Chromosome 29"/>
</dbReference>
<dbReference type="PANTHER" id="PTHR22930:SF289">
    <property type="entry name" value="DDE TNP4 DOMAIN-CONTAINING PROTEIN-RELATED"/>
    <property type="match status" value="1"/>
</dbReference>
<keyword evidence="7" id="KW-0540">Nuclease</keyword>
<comment type="similarity">
    <text evidence="4">Belongs to the HARBI1 family.</text>
</comment>
<keyword evidence="10" id="KW-0539">Nucleus</keyword>
<evidence type="ECO:0000256" key="5">
    <source>
        <dbReference type="ARBA" id="ARBA00015519"/>
    </source>
</evidence>
<name>A0A8B8HVP1_VANTA</name>
<dbReference type="AlphaFoldDB" id="A0A8B8HVP1"/>
<protein>
    <recommendedName>
        <fullName evidence="5">Putative nuclease HARBI1</fullName>
    </recommendedName>
    <alternativeName>
        <fullName evidence="11">Harbinger transposase-derived nuclease</fullName>
    </alternativeName>
</protein>
<reference evidence="16" key="1">
    <citation type="submission" date="2025-08" db="UniProtKB">
        <authorList>
            <consortium name="RefSeq"/>
        </authorList>
    </citation>
    <scope>IDENTIFICATION</scope>
    <source>
        <tissue evidence="16">Whole body</tissue>
    </source>
</reference>
<comment type="cofactor">
    <cofactor evidence="1">
        <name>a divalent metal cation</name>
        <dbReference type="ChEBI" id="CHEBI:60240"/>
    </cofactor>
</comment>
<comment type="function">
    <text evidence="12">Transposase-derived protein that may have nuclease activity. Does not have transposase activity.</text>
</comment>
<evidence type="ECO:0000256" key="10">
    <source>
        <dbReference type="ARBA" id="ARBA00023242"/>
    </source>
</evidence>
<evidence type="ECO:0000256" key="9">
    <source>
        <dbReference type="ARBA" id="ARBA00022801"/>
    </source>
</evidence>
<dbReference type="GO" id="GO:0005634">
    <property type="term" value="C:nucleus"/>
    <property type="evidence" value="ECO:0007669"/>
    <property type="project" value="UniProtKB-SubCell"/>
</dbReference>
<keyword evidence="8" id="KW-0479">Metal-binding</keyword>
<dbReference type="PRINTS" id="PR02086">
    <property type="entry name" value="PUTNUCHARBI1"/>
</dbReference>
<dbReference type="GO" id="GO:0004518">
    <property type="term" value="F:nuclease activity"/>
    <property type="evidence" value="ECO:0007669"/>
    <property type="project" value="UniProtKB-KW"/>
</dbReference>
<dbReference type="InterPro" id="IPR026103">
    <property type="entry name" value="HARBI1_animal"/>
</dbReference>
<dbReference type="InterPro" id="IPR027806">
    <property type="entry name" value="HARBI1_dom"/>
</dbReference>
<feature type="region of interest" description="Disordered" evidence="13">
    <location>
        <begin position="1"/>
        <end position="23"/>
    </location>
</feature>
<comment type="subcellular location">
    <subcellularLocation>
        <location evidence="3">Cytoplasm</location>
    </subcellularLocation>
    <subcellularLocation>
        <location evidence="2">Nucleus</location>
    </subcellularLocation>
</comment>
<feature type="domain" description="DDE Tnp4" evidence="14">
    <location>
        <begin position="149"/>
        <end position="299"/>
    </location>
</feature>
<dbReference type="OMA" id="MPDSQER"/>
<dbReference type="GO" id="GO:0046872">
    <property type="term" value="F:metal ion binding"/>
    <property type="evidence" value="ECO:0007669"/>
    <property type="project" value="UniProtKB-KW"/>
</dbReference>
<evidence type="ECO:0000256" key="4">
    <source>
        <dbReference type="ARBA" id="ARBA00006958"/>
    </source>
</evidence>
<dbReference type="RefSeq" id="XP_026488745.2">
    <property type="nucleotide sequence ID" value="XM_026632960.2"/>
</dbReference>
<dbReference type="InterPro" id="IPR045249">
    <property type="entry name" value="HARBI1-like"/>
</dbReference>
<keyword evidence="9" id="KW-0378">Hydrolase</keyword>
<evidence type="ECO:0000256" key="6">
    <source>
        <dbReference type="ARBA" id="ARBA00022490"/>
    </source>
</evidence>
<dbReference type="OrthoDB" id="2430314at2759"/>
<evidence type="ECO:0000256" key="2">
    <source>
        <dbReference type="ARBA" id="ARBA00004123"/>
    </source>
</evidence>
<evidence type="ECO:0000256" key="7">
    <source>
        <dbReference type="ARBA" id="ARBA00022722"/>
    </source>
</evidence>